<keyword evidence="8 11" id="KW-1133">Transmembrane helix</keyword>
<evidence type="ECO:0000259" key="12">
    <source>
        <dbReference type="PROSITE" id="PS50893"/>
    </source>
</evidence>
<dbReference type="InterPro" id="IPR003593">
    <property type="entry name" value="AAA+_ATPase"/>
</dbReference>
<name>A0A1Y1HQC7_KLENI</name>
<gene>
    <name evidence="13" type="ORF">KFL_000180500</name>
</gene>
<evidence type="ECO:0000256" key="6">
    <source>
        <dbReference type="ARBA" id="ARBA00022741"/>
    </source>
</evidence>
<keyword evidence="6" id="KW-0547">Nucleotide-binding</keyword>
<reference evidence="13 14" key="1">
    <citation type="journal article" date="2014" name="Nat. Commun.">
        <title>Klebsormidium flaccidum genome reveals primary factors for plant terrestrial adaptation.</title>
        <authorList>
            <person name="Hori K."/>
            <person name="Maruyama F."/>
            <person name="Fujisawa T."/>
            <person name="Togashi T."/>
            <person name="Yamamoto N."/>
            <person name="Seo M."/>
            <person name="Sato S."/>
            <person name="Yamada T."/>
            <person name="Mori H."/>
            <person name="Tajima N."/>
            <person name="Moriyama T."/>
            <person name="Ikeuchi M."/>
            <person name="Watanabe M."/>
            <person name="Wada H."/>
            <person name="Kobayashi K."/>
            <person name="Saito M."/>
            <person name="Masuda T."/>
            <person name="Sasaki-Sekimoto Y."/>
            <person name="Mashiguchi K."/>
            <person name="Awai K."/>
            <person name="Shimojima M."/>
            <person name="Masuda S."/>
            <person name="Iwai M."/>
            <person name="Nobusawa T."/>
            <person name="Narise T."/>
            <person name="Kondo S."/>
            <person name="Saito H."/>
            <person name="Sato R."/>
            <person name="Murakawa M."/>
            <person name="Ihara Y."/>
            <person name="Oshima-Yamada Y."/>
            <person name="Ohtaka K."/>
            <person name="Satoh M."/>
            <person name="Sonobe K."/>
            <person name="Ishii M."/>
            <person name="Ohtani R."/>
            <person name="Kanamori-Sato M."/>
            <person name="Honoki R."/>
            <person name="Miyazaki D."/>
            <person name="Mochizuki H."/>
            <person name="Umetsu J."/>
            <person name="Higashi K."/>
            <person name="Shibata D."/>
            <person name="Kamiya Y."/>
            <person name="Sato N."/>
            <person name="Nakamura Y."/>
            <person name="Tabata S."/>
            <person name="Ida S."/>
            <person name="Kurokawa K."/>
            <person name="Ohta H."/>
        </authorList>
    </citation>
    <scope>NUCLEOTIDE SEQUENCE [LARGE SCALE GENOMIC DNA]</scope>
    <source>
        <strain evidence="13 14">NIES-2285</strain>
    </source>
</reference>
<evidence type="ECO:0000256" key="4">
    <source>
        <dbReference type="ARBA" id="ARBA00022692"/>
    </source>
</evidence>
<dbReference type="PANTHER" id="PTHR19241">
    <property type="entry name" value="ATP-BINDING CASSETTE TRANSPORTER"/>
    <property type="match status" value="1"/>
</dbReference>
<feature type="transmembrane region" description="Helical" evidence="11">
    <location>
        <begin position="1334"/>
        <end position="1354"/>
    </location>
</feature>
<feature type="transmembrane region" description="Helical" evidence="11">
    <location>
        <begin position="670"/>
        <end position="692"/>
    </location>
</feature>
<feature type="transmembrane region" description="Helical" evidence="11">
    <location>
        <begin position="1474"/>
        <end position="1496"/>
    </location>
</feature>
<evidence type="ECO:0000256" key="9">
    <source>
        <dbReference type="ARBA" id="ARBA00023136"/>
    </source>
</evidence>
<evidence type="ECO:0000256" key="2">
    <source>
        <dbReference type="ARBA" id="ARBA00006012"/>
    </source>
</evidence>
<dbReference type="CDD" id="cd03232">
    <property type="entry name" value="ABCG_PDR_domain2"/>
    <property type="match status" value="1"/>
</dbReference>
<sequence length="1505" mass="167557">MAFAAPGGGAAVFERGRGPGFTFSMQPSGLSNNAEDTADLELAALQIQNTLVRTRHATVPIDERLEAYVRQGSKLGTIDISHLKPEEQKVVVEKALQTTDQDNELFLRKLRERAARVGIAPPTIEVRYEDLCIDADVYVGSRALPTLTNASLNLVEDVAVQTGVLKNKKRDFAVLKNVSGVLKPERMTLLLGPPGSGKTTLMLALAGKLSRDLRMRGKISYNGRELHEFVPQRTAAYISQVDTHTPEMTVRETFDFAARMQGPGYRSGLLKELTKRELEKKIMPDPDIDAFIKAASLENKQQSVSTEYILRTLGLDVCADTIVGGEMARGISGGQKKRVTTGEMIVGPKQALFMDEISTGLDSSTTFQIVKCMRNWAHYAKGTCLMALLQPAPETFELFDDILLLSEGCVVYHGPVGEVLAFFEAQGFKCPERKGAADFLQEVTSQKDQQQYWSRDGPYRYVPVSVFAEAFKQSKHGEAIAQELSVPFDAAKDHPMALVKEKYALSTWAMLRGSFRRELLLMQRNMFLYQFRATQTAIMAFVSATVFFRTTLGVDVDHAGMYLAFIFFGLTYMLFSGFSEMAITVGRLPVFYKQRDNLFLTGFALNMPTCLLRIPFSLLESFIWTIISYYVVGLAPQADRFFSFWLLLFLVHSMAMSLFRLIGALGRSMVMANTFGSFALMVIFLLGGFILAKPKIHPWWVWGYWVSPLSYAQNALAANEYTAPRWNDPYPVSPIVLFGHEQTNLTVGDQLLLSRGLHTPRWWVWIGVGTMIGYYVIFNLICNLALDYSSSLDKVSANMPEEELKAKEAAVTGGVLPPADAPPGNGTAKPQQKTIPEGDIEMGSVEGERAQAAAAADVMPPAKKSPSMRNSLSLRKRPSLQQRASYIEPIAEKGMILPFQPLALTFDNMWYSVDMPKGIDAGGETKLKLLKGISGSFRPGVLTALMGVSGAGKTTLMDVLAGRKTGGYIDGDIRVGGFPKDQKTFARVSGYVEQTDIHSPQTTVREALQYSAWLRLPQDVDPATREEFVNQVMDLVELTGIRNALVGLPGSTGLSVEQRKRLTIAVELVANPSIIFMDEPTSGLDARAAAIVMRAVRNTVNTGRTVVCTIHQPSIDIFESFDELLLLKRGGRTIYAGPLGEHSRELIAYFKQYNGVRDIKPQYNPATWMLENTTPFVEEGLGKDFADLYAESDRFKSQEALIKELSVPAPGTQPLAFAAQYSQSMPTQFLAVLWKFNITYWRTPEYNAVRFFFCIMVGIIFGTIFWDLGLQRHTTGDLLNVCGGLYATVLFLGVSNASTVQPVVAVERSVFYRERAAGMYSAIPYTLAQGAIEFPYVIVQSIIYSLITYSLIHFEWTAVKFFWYVLFMFLTLMLFTFYGMMAVAITPNVQLAAVLSSSMYSVWNLFCGFLITQPNIPGWWVWMYYLDPVSWTLYGLVGSQLGDVTEGPFPFTQGAPPQTVQEFVHSYFGYKHSFLGWAAFILIVMIAVFWAIVIYATKKFNFQSR</sequence>
<keyword evidence="9 11" id="KW-0472">Membrane</keyword>
<keyword evidence="7" id="KW-0067">ATP-binding</keyword>
<dbReference type="Pfam" id="PF14510">
    <property type="entry name" value="ABC_trans_N"/>
    <property type="match status" value="1"/>
</dbReference>
<feature type="transmembrane region" description="Helical" evidence="11">
    <location>
        <begin position="526"/>
        <end position="548"/>
    </location>
</feature>
<feature type="transmembrane region" description="Helical" evidence="11">
    <location>
        <begin position="1361"/>
        <end position="1385"/>
    </location>
</feature>
<dbReference type="SUPFAM" id="SSF52540">
    <property type="entry name" value="P-loop containing nucleoside triphosphate hydrolases"/>
    <property type="match status" value="2"/>
</dbReference>
<evidence type="ECO:0000313" key="14">
    <source>
        <dbReference type="Proteomes" id="UP000054558"/>
    </source>
</evidence>
<feature type="domain" description="ABC transporter" evidence="12">
    <location>
        <begin position="160"/>
        <end position="432"/>
    </location>
</feature>
<dbReference type="InterPro" id="IPR029481">
    <property type="entry name" value="ABC_trans_N"/>
</dbReference>
<dbReference type="PROSITE" id="PS50893">
    <property type="entry name" value="ABC_TRANSPORTER_2"/>
    <property type="match status" value="2"/>
</dbReference>
<feature type="transmembrane region" description="Helical" evidence="11">
    <location>
        <begin position="644"/>
        <end position="663"/>
    </location>
</feature>
<feature type="transmembrane region" description="Helical" evidence="11">
    <location>
        <begin position="560"/>
        <end position="590"/>
    </location>
</feature>
<evidence type="ECO:0000313" key="13">
    <source>
        <dbReference type="EMBL" id="GAQ78767.1"/>
    </source>
</evidence>
<evidence type="ECO:0000256" key="1">
    <source>
        <dbReference type="ARBA" id="ARBA00004141"/>
    </source>
</evidence>
<feature type="region of interest" description="Disordered" evidence="10">
    <location>
        <begin position="815"/>
        <end position="834"/>
    </location>
</feature>
<dbReference type="Pfam" id="PF00005">
    <property type="entry name" value="ABC_tran"/>
    <property type="match status" value="2"/>
</dbReference>
<comment type="subcellular location">
    <subcellularLocation>
        <location evidence="1">Membrane</location>
        <topology evidence="1">Multi-pass membrane protein</topology>
    </subcellularLocation>
</comment>
<dbReference type="STRING" id="105231.A0A1Y1HQC7"/>
<keyword evidence="3" id="KW-0813">Transport</keyword>
<proteinExistence type="inferred from homology"/>
<feature type="transmembrane region" description="Helical" evidence="11">
    <location>
        <begin position="1391"/>
        <end position="1412"/>
    </location>
</feature>
<dbReference type="Pfam" id="PF08370">
    <property type="entry name" value="PDR_assoc"/>
    <property type="match status" value="1"/>
</dbReference>
<dbReference type="GO" id="GO:0005886">
    <property type="term" value="C:plasma membrane"/>
    <property type="evidence" value="ECO:0007669"/>
    <property type="project" value="UniProtKB-ARBA"/>
</dbReference>
<dbReference type="FunFam" id="3.40.50.300:FF:000179">
    <property type="entry name" value="ABC transporter G family member 34"/>
    <property type="match status" value="1"/>
</dbReference>
<dbReference type="FunFam" id="3.40.50.300:FF:000059">
    <property type="entry name" value="ABC transporter G family member 40"/>
    <property type="match status" value="1"/>
</dbReference>
<evidence type="ECO:0000256" key="10">
    <source>
        <dbReference type="SAM" id="MobiDB-lite"/>
    </source>
</evidence>
<feature type="transmembrane region" description="Helical" evidence="11">
    <location>
        <begin position="611"/>
        <end position="632"/>
    </location>
</feature>
<evidence type="ECO:0000256" key="11">
    <source>
        <dbReference type="SAM" id="Phobius"/>
    </source>
</evidence>
<dbReference type="SMART" id="SM00382">
    <property type="entry name" value="AAA"/>
    <property type="match status" value="2"/>
</dbReference>
<dbReference type="Pfam" id="PF01061">
    <property type="entry name" value="ABC2_membrane"/>
    <property type="match status" value="2"/>
</dbReference>
<dbReference type="OrthoDB" id="66620at2759"/>
<evidence type="ECO:0000256" key="3">
    <source>
        <dbReference type="ARBA" id="ARBA00022448"/>
    </source>
</evidence>
<feature type="transmembrane region" description="Helical" evidence="11">
    <location>
        <begin position="1248"/>
        <end position="1266"/>
    </location>
</feature>
<accession>A0A1Y1HQC7</accession>
<keyword evidence="14" id="KW-1185">Reference proteome</keyword>
<keyword evidence="5" id="KW-0677">Repeat</keyword>
<feature type="domain" description="ABC transporter" evidence="12">
    <location>
        <begin position="904"/>
        <end position="1154"/>
    </location>
</feature>
<evidence type="ECO:0000256" key="5">
    <source>
        <dbReference type="ARBA" id="ARBA00022737"/>
    </source>
</evidence>
<dbReference type="Gene3D" id="3.40.50.300">
    <property type="entry name" value="P-loop containing nucleotide triphosphate hydrolases"/>
    <property type="match status" value="2"/>
</dbReference>
<protein>
    <submittedName>
        <fullName evidence="13">Pleiotropic drug resistance protein</fullName>
    </submittedName>
</protein>
<feature type="transmembrane region" description="Helical" evidence="11">
    <location>
        <begin position="762"/>
        <end position="786"/>
    </location>
</feature>
<feature type="region of interest" description="Disordered" evidence="10">
    <location>
        <begin position="854"/>
        <end position="875"/>
    </location>
</feature>
<dbReference type="InterPro" id="IPR034003">
    <property type="entry name" value="ABCG_PDR_2"/>
</dbReference>
<dbReference type="InterPro" id="IPR013525">
    <property type="entry name" value="ABC2_TM"/>
</dbReference>
<evidence type="ECO:0000256" key="7">
    <source>
        <dbReference type="ARBA" id="ARBA00022840"/>
    </source>
</evidence>
<evidence type="ECO:0000256" key="8">
    <source>
        <dbReference type="ARBA" id="ARBA00022989"/>
    </source>
</evidence>
<dbReference type="Pfam" id="PF19055">
    <property type="entry name" value="ABC2_membrane_7"/>
    <property type="match status" value="1"/>
</dbReference>
<keyword evidence="4 11" id="KW-0812">Transmembrane</keyword>
<dbReference type="EMBL" id="DF236967">
    <property type="protein sequence ID" value="GAQ78767.1"/>
    <property type="molecule type" value="Genomic_DNA"/>
</dbReference>
<dbReference type="OMA" id="FCISNWA"/>
<comment type="similarity">
    <text evidence="2">Belongs to the ABC transporter superfamily. ABCG family. PDR (TC 3.A.1.205) subfamily.</text>
</comment>
<dbReference type="Proteomes" id="UP000054558">
    <property type="component" value="Unassembled WGS sequence"/>
</dbReference>
<dbReference type="GO" id="GO:0016887">
    <property type="term" value="F:ATP hydrolysis activity"/>
    <property type="evidence" value="ECO:0007669"/>
    <property type="project" value="InterPro"/>
</dbReference>
<dbReference type="InterPro" id="IPR027417">
    <property type="entry name" value="P-loop_NTPase"/>
</dbReference>
<dbReference type="InterPro" id="IPR003439">
    <property type="entry name" value="ABC_transporter-like_ATP-bd"/>
</dbReference>
<dbReference type="GO" id="GO:0140359">
    <property type="term" value="F:ABC-type transporter activity"/>
    <property type="evidence" value="ECO:0007669"/>
    <property type="project" value="InterPro"/>
</dbReference>
<dbReference type="GO" id="GO:0005524">
    <property type="term" value="F:ATP binding"/>
    <property type="evidence" value="ECO:0007669"/>
    <property type="project" value="UniProtKB-KW"/>
</dbReference>
<dbReference type="InterPro" id="IPR013581">
    <property type="entry name" value="PDR_assoc"/>
</dbReference>
<organism evidence="13 14">
    <name type="scientific">Klebsormidium nitens</name>
    <name type="common">Green alga</name>
    <name type="synonym">Ulothrix nitens</name>
    <dbReference type="NCBI Taxonomy" id="105231"/>
    <lineage>
        <taxon>Eukaryota</taxon>
        <taxon>Viridiplantae</taxon>
        <taxon>Streptophyta</taxon>
        <taxon>Klebsormidiophyceae</taxon>
        <taxon>Klebsormidiales</taxon>
        <taxon>Klebsormidiaceae</taxon>
        <taxon>Klebsormidium</taxon>
    </lineage>
</organism>
<dbReference type="InterPro" id="IPR043926">
    <property type="entry name" value="ABCG_dom"/>
</dbReference>